<protein>
    <recommendedName>
        <fullName evidence="3">Reverse transcriptase zinc-binding domain-containing protein</fullName>
    </recommendedName>
</protein>
<dbReference type="Proteomes" id="UP000239757">
    <property type="component" value="Unassembled WGS sequence"/>
</dbReference>
<name>A0A2P5VTA9_GOSBA</name>
<reference evidence="1 2" key="1">
    <citation type="submission" date="2015-01" db="EMBL/GenBank/DDBJ databases">
        <title>Genome of allotetraploid Gossypium barbadense reveals genomic plasticity and fiber elongation in cotton evolution.</title>
        <authorList>
            <person name="Chen X."/>
            <person name="Liu X."/>
            <person name="Zhao B."/>
            <person name="Zheng H."/>
            <person name="Hu Y."/>
            <person name="Lu G."/>
            <person name="Yang C."/>
            <person name="Chen J."/>
            <person name="Shan C."/>
            <person name="Zhang L."/>
            <person name="Zhou Y."/>
            <person name="Wang L."/>
            <person name="Guo W."/>
            <person name="Bai Y."/>
            <person name="Ruan J."/>
            <person name="Shangguan X."/>
            <person name="Mao Y."/>
            <person name="Jiang J."/>
            <person name="Zhu Y."/>
            <person name="Lei J."/>
            <person name="Kang H."/>
            <person name="Chen S."/>
            <person name="He X."/>
            <person name="Wang R."/>
            <person name="Wang Y."/>
            <person name="Chen J."/>
            <person name="Wang L."/>
            <person name="Yu S."/>
            <person name="Wang B."/>
            <person name="Wei J."/>
            <person name="Song S."/>
            <person name="Lu X."/>
            <person name="Gao Z."/>
            <person name="Gu W."/>
            <person name="Deng X."/>
            <person name="Ma D."/>
            <person name="Wang S."/>
            <person name="Liang W."/>
            <person name="Fang L."/>
            <person name="Cai C."/>
            <person name="Zhu X."/>
            <person name="Zhou B."/>
            <person name="Zhang Y."/>
            <person name="Chen Z."/>
            <person name="Xu S."/>
            <person name="Zhu R."/>
            <person name="Wang S."/>
            <person name="Zhang T."/>
            <person name="Zhao G."/>
        </authorList>
    </citation>
    <scope>NUCLEOTIDE SEQUENCE [LARGE SCALE GENOMIC DNA]</scope>
    <source>
        <strain evidence="2">cv. Xinhai21</strain>
        <tissue evidence="1">Leaf</tissue>
    </source>
</reference>
<dbReference type="OrthoDB" id="1001318at2759"/>
<evidence type="ECO:0000313" key="2">
    <source>
        <dbReference type="Proteomes" id="UP000239757"/>
    </source>
</evidence>
<accession>A0A2P5VTA9</accession>
<gene>
    <name evidence="1" type="ORF">GOBAR_AA38635</name>
</gene>
<evidence type="ECO:0000313" key="1">
    <source>
        <dbReference type="EMBL" id="PPR82077.1"/>
    </source>
</evidence>
<dbReference type="AlphaFoldDB" id="A0A2P5VTA9"/>
<dbReference type="EMBL" id="KZ670997">
    <property type="protein sequence ID" value="PPR82077.1"/>
    <property type="molecule type" value="Genomic_DNA"/>
</dbReference>
<proteinExistence type="predicted"/>
<evidence type="ECO:0008006" key="3">
    <source>
        <dbReference type="Google" id="ProtNLM"/>
    </source>
</evidence>
<sequence>MEKVRLKCGFGNGKYIDAIGSKGGFSLGWKGNELIQLKSYSSFHIDVEMHKAKCGEVWRLTGFYGNPEEKKSWFTWERGRFLSTNIREHFESDVASLDWMFLFSSHQLEHLSHSFSDHFSILLDTHGCDPEGQQPRPKVILSNWNSFDGNIPDKLQFMGQQLQHWSRISGLEHEDGSRVSTNEEMLQLALRYFKNLFTPSSSEDDVRLLGLVDKCISNDMNEELLKPFTEEDILHVVKSMPPLKAPAKVGTYSSFTWRSICSARELIADGLVWRIGNGKNVNIWNDPWLPGHDNNRVLVQKINTSWTTVNQLIDAEESTWKNEVI</sequence>
<organism evidence="1 2">
    <name type="scientific">Gossypium barbadense</name>
    <name type="common">Sea Island cotton</name>
    <name type="synonym">Hibiscus barbadensis</name>
    <dbReference type="NCBI Taxonomy" id="3634"/>
    <lineage>
        <taxon>Eukaryota</taxon>
        <taxon>Viridiplantae</taxon>
        <taxon>Streptophyta</taxon>
        <taxon>Embryophyta</taxon>
        <taxon>Tracheophyta</taxon>
        <taxon>Spermatophyta</taxon>
        <taxon>Magnoliopsida</taxon>
        <taxon>eudicotyledons</taxon>
        <taxon>Gunneridae</taxon>
        <taxon>Pentapetalae</taxon>
        <taxon>rosids</taxon>
        <taxon>malvids</taxon>
        <taxon>Malvales</taxon>
        <taxon>Malvaceae</taxon>
        <taxon>Malvoideae</taxon>
        <taxon>Gossypium</taxon>
    </lineage>
</organism>